<dbReference type="CDD" id="cd05286">
    <property type="entry name" value="QOR2"/>
    <property type="match status" value="1"/>
</dbReference>
<dbReference type="SMART" id="SM00829">
    <property type="entry name" value="PKS_ER"/>
    <property type="match status" value="1"/>
</dbReference>
<dbReference type="InterPro" id="IPR002364">
    <property type="entry name" value="Quin_OxRdtase/zeta-crystal_CS"/>
</dbReference>
<dbReference type="InterPro" id="IPR036291">
    <property type="entry name" value="NAD(P)-bd_dom_sf"/>
</dbReference>
<dbReference type="InterPro" id="IPR011032">
    <property type="entry name" value="GroES-like_sf"/>
</dbReference>
<dbReference type="GO" id="GO:0070402">
    <property type="term" value="F:NADPH binding"/>
    <property type="evidence" value="ECO:0007669"/>
    <property type="project" value="TreeGrafter"/>
</dbReference>
<dbReference type="GO" id="GO:0035925">
    <property type="term" value="F:mRNA 3'-UTR AU-rich region binding"/>
    <property type="evidence" value="ECO:0007669"/>
    <property type="project" value="TreeGrafter"/>
</dbReference>
<name>A0A344L1P0_9PSEU</name>
<dbReference type="OrthoDB" id="9805883at2"/>
<dbReference type="Gene3D" id="3.90.180.10">
    <property type="entry name" value="Medium-chain alcohol dehydrogenases, catalytic domain"/>
    <property type="match status" value="1"/>
</dbReference>
<keyword evidence="5" id="KW-1185">Reference proteome</keyword>
<keyword evidence="2" id="KW-0560">Oxidoreductase</keyword>
<dbReference type="KEGG" id="aab:A4R43_05005"/>
<dbReference type="InterPro" id="IPR013149">
    <property type="entry name" value="ADH-like_C"/>
</dbReference>
<protein>
    <submittedName>
        <fullName evidence="4">NADPH:quinone reductase</fullName>
    </submittedName>
</protein>
<reference evidence="4 5" key="1">
    <citation type="submission" date="2016-04" db="EMBL/GenBank/DDBJ databases">
        <title>Complete genome sequence and analysis of deep-sea sediment isolate, Amycolatopsis sp. WP1.</title>
        <authorList>
            <person name="Wang H."/>
            <person name="Chen S."/>
            <person name="Wu Q."/>
        </authorList>
    </citation>
    <scope>NUCLEOTIDE SEQUENCE [LARGE SCALE GENOMIC DNA]</scope>
    <source>
        <strain evidence="4 5">WP1</strain>
    </source>
</reference>
<evidence type="ECO:0000256" key="2">
    <source>
        <dbReference type="ARBA" id="ARBA00023002"/>
    </source>
</evidence>
<organism evidence="4 5">
    <name type="scientific">Amycolatopsis albispora</name>
    <dbReference type="NCBI Taxonomy" id="1804986"/>
    <lineage>
        <taxon>Bacteria</taxon>
        <taxon>Bacillati</taxon>
        <taxon>Actinomycetota</taxon>
        <taxon>Actinomycetes</taxon>
        <taxon>Pseudonocardiales</taxon>
        <taxon>Pseudonocardiaceae</taxon>
        <taxon>Amycolatopsis</taxon>
    </lineage>
</organism>
<dbReference type="PROSITE" id="PS01162">
    <property type="entry name" value="QOR_ZETA_CRYSTAL"/>
    <property type="match status" value="1"/>
</dbReference>
<dbReference type="Pfam" id="PF00107">
    <property type="entry name" value="ADH_zinc_N"/>
    <property type="match status" value="1"/>
</dbReference>
<proteinExistence type="predicted"/>
<dbReference type="InterPro" id="IPR013154">
    <property type="entry name" value="ADH-like_N"/>
</dbReference>
<evidence type="ECO:0000256" key="1">
    <source>
        <dbReference type="ARBA" id="ARBA00022857"/>
    </source>
</evidence>
<dbReference type="Pfam" id="PF08240">
    <property type="entry name" value="ADH_N"/>
    <property type="match status" value="1"/>
</dbReference>
<accession>A0A344L1P0</accession>
<dbReference type="SUPFAM" id="SSF51735">
    <property type="entry name" value="NAD(P)-binding Rossmann-fold domains"/>
    <property type="match status" value="1"/>
</dbReference>
<dbReference type="Gene3D" id="3.40.50.720">
    <property type="entry name" value="NAD(P)-binding Rossmann-like Domain"/>
    <property type="match status" value="1"/>
</dbReference>
<dbReference type="PANTHER" id="PTHR48106:SF13">
    <property type="entry name" value="QUINONE OXIDOREDUCTASE-RELATED"/>
    <property type="match status" value="1"/>
</dbReference>
<dbReference type="EMBL" id="CP015163">
    <property type="protein sequence ID" value="AXB41964.1"/>
    <property type="molecule type" value="Genomic_DNA"/>
</dbReference>
<dbReference type="PANTHER" id="PTHR48106">
    <property type="entry name" value="QUINONE OXIDOREDUCTASE PIG3-RELATED"/>
    <property type="match status" value="1"/>
</dbReference>
<dbReference type="InterPro" id="IPR020843">
    <property type="entry name" value="ER"/>
</dbReference>
<dbReference type="RefSeq" id="WP_113691231.1">
    <property type="nucleotide sequence ID" value="NZ_CP015163.1"/>
</dbReference>
<dbReference type="AlphaFoldDB" id="A0A344L1P0"/>
<evidence type="ECO:0000259" key="3">
    <source>
        <dbReference type="SMART" id="SM00829"/>
    </source>
</evidence>
<dbReference type="GO" id="GO:0008270">
    <property type="term" value="F:zinc ion binding"/>
    <property type="evidence" value="ECO:0007669"/>
    <property type="project" value="InterPro"/>
</dbReference>
<evidence type="ECO:0000313" key="5">
    <source>
        <dbReference type="Proteomes" id="UP000250434"/>
    </source>
</evidence>
<dbReference type="GO" id="GO:0003960">
    <property type="term" value="F:quinone reductase (NADPH) activity"/>
    <property type="evidence" value="ECO:0007669"/>
    <property type="project" value="InterPro"/>
</dbReference>
<keyword evidence="1" id="KW-0521">NADP</keyword>
<sequence length="324" mass="34038">MPTPAVRIQRTGGPEVLEFTEVEIGEPGPGQLLVEVAAAGVNYIDTYQRGGLYPVDLPFVLGLEGAGRVTAVGEGVTEFAAGDRVAWQGVPGSYAGRTLVPASSAVRVPENVTDDIAAATLLQGITAHYLVSSTYPVQEGDAVLVHAAAGGVGLLLTQLAKAKGARVIGTVSTEEKEQLAREAGADEVIRYDQVDFAEATRKLTDGEGVAVVYDGVGKSTVDGSMASVRRRGMLVLFGNASGAVPPVDPLRLNAAGSIFLTRPKTLDYTATREELDWRAGELFDAVAEGSLKIRIGGTYPLADARQSHEDLQGRRTTGKLLLRP</sequence>
<gene>
    <name evidence="4" type="ORF">A4R43_05005</name>
</gene>
<dbReference type="Proteomes" id="UP000250434">
    <property type="component" value="Chromosome"/>
</dbReference>
<dbReference type="SUPFAM" id="SSF50129">
    <property type="entry name" value="GroES-like"/>
    <property type="match status" value="1"/>
</dbReference>
<feature type="domain" description="Enoyl reductase (ER)" evidence="3">
    <location>
        <begin position="12"/>
        <end position="322"/>
    </location>
</feature>
<dbReference type="InterPro" id="IPR047618">
    <property type="entry name" value="QOR-like"/>
</dbReference>
<dbReference type="GO" id="GO:0005829">
    <property type="term" value="C:cytosol"/>
    <property type="evidence" value="ECO:0007669"/>
    <property type="project" value="TreeGrafter"/>
</dbReference>
<evidence type="ECO:0000313" key="4">
    <source>
        <dbReference type="EMBL" id="AXB41964.1"/>
    </source>
</evidence>
<dbReference type="FunFam" id="3.40.50.720:FF:000053">
    <property type="entry name" value="Quinone oxidoreductase 1"/>
    <property type="match status" value="1"/>
</dbReference>